<dbReference type="PRINTS" id="PR00111">
    <property type="entry name" value="ABHYDROLASE"/>
</dbReference>
<evidence type="ECO:0000313" key="4">
    <source>
        <dbReference type="EMBL" id="MCM5679759.1"/>
    </source>
</evidence>
<dbReference type="Proteomes" id="UP001165541">
    <property type="component" value="Unassembled WGS sequence"/>
</dbReference>
<feature type="chain" id="PRO_5045916220" evidence="2">
    <location>
        <begin position="22"/>
        <end position="318"/>
    </location>
</feature>
<keyword evidence="5" id="KW-1185">Reference proteome</keyword>
<dbReference type="PANTHER" id="PTHR42977">
    <property type="entry name" value="HYDROLASE-RELATED"/>
    <property type="match status" value="1"/>
</dbReference>
<dbReference type="EMBL" id="JAMKFE010000004">
    <property type="protein sequence ID" value="MCM5679759.1"/>
    <property type="molecule type" value="Genomic_DNA"/>
</dbReference>
<proteinExistence type="predicted"/>
<dbReference type="RefSeq" id="WP_251777957.1">
    <property type="nucleotide sequence ID" value="NZ_JAMKFE010000004.1"/>
</dbReference>
<keyword evidence="1 4" id="KW-0378">Hydrolase</keyword>
<comment type="caution">
    <text evidence="4">The sequence shown here is derived from an EMBL/GenBank/DDBJ whole genome shotgun (WGS) entry which is preliminary data.</text>
</comment>
<feature type="signal peptide" evidence="2">
    <location>
        <begin position="1"/>
        <end position="21"/>
    </location>
</feature>
<dbReference type="InterPro" id="IPR000639">
    <property type="entry name" value="Epox_hydrolase-like"/>
</dbReference>
<protein>
    <submittedName>
        <fullName evidence="4">Alpha/beta hydrolase</fullName>
    </submittedName>
</protein>
<organism evidence="4 5">
    <name type="scientific">Caldimonas mangrovi</name>
    <dbReference type="NCBI Taxonomy" id="2944811"/>
    <lineage>
        <taxon>Bacteria</taxon>
        <taxon>Pseudomonadati</taxon>
        <taxon>Pseudomonadota</taxon>
        <taxon>Betaproteobacteria</taxon>
        <taxon>Burkholderiales</taxon>
        <taxon>Sphaerotilaceae</taxon>
        <taxon>Caldimonas</taxon>
    </lineage>
</organism>
<gene>
    <name evidence="4" type="ORF">M8A51_09445</name>
</gene>
<sequence>MKLFTRLLVATTAAVATLAHAGQPSEVGDLPAVHSRYATVDGVRIFYREAGHSSLPHIVLLHGFPSSSHMYRKLIPLLATRFHVIAPDYPGFGHSDMPAPTEYRYTFDRLATTMDRFLQAVGVARYVLYMQDYGGPVGLRIAAAHPQRVAGLVAQNANAYDEGLSPEVMKVLRPLWAQRTPDTEAPVRGFFTLEATRGQYTAGARHPEALDPDAWVFDQALLDRPGNHEVQLSLLADYGSNVSLYPQWQRYLRKHQPAMLIAWGRGDPFFLEAGAHAYLRDVPGARLVLLDTGHFALEEEAPRVAREIIATFAGGQVP</sequence>
<feature type="domain" description="AB hydrolase-1" evidence="3">
    <location>
        <begin position="56"/>
        <end position="300"/>
    </location>
</feature>
<keyword evidence="2" id="KW-0732">Signal</keyword>
<evidence type="ECO:0000256" key="2">
    <source>
        <dbReference type="SAM" id="SignalP"/>
    </source>
</evidence>
<dbReference type="Pfam" id="PF00561">
    <property type="entry name" value="Abhydrolase_1"/>
    <property type="match status" value="1"/>
</dbReference>
<name>A0ABT0YN06_9BURK</name>
<dbReference type="Gene3D" id="3.40.50.1820">
    <property type="entry name" value="alpha/beta hydrolase"/>
    <property type="match status" value="1"/>
</dbReference>
<reference evidence="4" key="1">
    <citation type="submission" date="2022-05" db="EMBL/GenBank/DDBJ databases">
        <title>Schlegelella sp. nov., isolated from mangrove soil.</title>
        <authorList>
            <person name="Liu Y."/>
            <person name="Ge X."/>
            <person name="Liu W."/>
        </authorList>
    </citation>
    <scope>NUCLEOTIDE SEQUENCE</scope>
    <source>
        <strain evidence="4">S2-27</strain>
    </source>
</reference>
<dbReference type="GO" id="GO:0016787">
    <property type="term" value="F:hydrolase activity"/>
    <property type="evidence" value="ECO:0007669"/>
    <property type="project" value="UniProtKB-KW"/>
</dbReference>
<evidence type="ECO:0000313" key="5">
    <source>
        <dbReference type="Proteomes" id="UP001165541"/>
    </source>
</evidence>
<dbReference type="InterPro" id="IPR051340">
    <property type="entry name" value="Haloalkane_dehalogenase"/>
</dbReference>
<dbReference type="SUPFAM" id="SSF53474">
    <property type="entry name" value="alpha/beta-Hydrolases"/>
    <property type="match status" value="1"/>
</dbReference>
<dbReference type="PANTHER" id="PTHR42977:SF3">
    <property type="entry name" value="AB HYDROLASE-1 DOMAIN-CONTAINING PROTEIN"/>
    <property type="match status" value="1"/>
</dbReference>
<dbReference type="PRINTS" id="PR00412">
    <property type="entry name" value="EPOXHYDRLASE"/>
</dbReference>
<accession>A0ABT0YN06</accession>
<dbReference type="InterPro" id="IPR029058">
    <property type="entry name" value="AB_hydrolase_fold"/>
</dbReference>
<dbReference type="InterPro" id="IPR000073">
    <property type="entry name" value="AB_hydrolase_1"/>
</dbReference>
<evidence type="ECO:0000259" key="3">
    <source>
        <dbReference type="Pfam" id="PF00561"/>
    </source>
</evidence>
<evidence type="ECO:0000256" key="1">
    <source>
        <dbReference type="ARBA" id="ARBA00022801"/>
    </source>
</evidence>